<evidence type="ECO:0000256" key="1">
    <source>
        <dbReference type="SAM" id="SignalP"/>
    </source>
</evidence>
<evidence type="ECO:0000313" key="2">
    <source>
        <dbReference type="EMBL" id="MBB4679932.1"/>
    </source>
</evidence>
<comment type="caution">
    <text evidence="2">The sequence shown here is derived from an EMBL/GenBank/DDBJ whole genome shotgun (WGS) entry which is preliminary data.</text>
</comment>
<proteinExistence type="predicted"/>
<protein>
    <submittedName>
        <fullName evidence="2">Uncharacterized protein</fullName>
    </submittedName>
</protein>
<keyword evidence="3" id="KW-1185">Reference proteome</keyword>
<reference evidence="2 3" key="1">
    <citation type="submission" date="2020-08" db="EMBL/GenBank/DDBJ databases">
        <title>Sequencing the genomes of 1000 actinobacteria strains.</title>
        <authorList>
            <person name="Klenk H.-P."/>
        </authorList>
    </citation>
    <scope>NUCLEOTIDE SEQUENCE [LARGE SCALE GENOMIC DNA]</scope>
    <source>
        <strain evidence="2 3">DSM 44230</strain>
    </source>
</reference>
<name>A0A7W7CEV6_9PSEU</name>
<sequence>MHRSTRVLGVSIAVTALALTAGSAQAASPELPKREVSVTGNARLEYFTKADDVRIRLDAHAVRVQGQPQPERAWGTVRLSHYFAKENLTLWALGEVDCASAGGRSATVSVIVKDTHPQIADWRGKRIGFSLHSGGDGEPARGWTTGPVEADKLPKCLAPAPEQRVLSGGFRVSSRPTA</sequence>
<evidence type="ECO:0000313" key="3">
    <source>
        <dbReference type="Proteomes" id="UP000533598"/>
    </source>
</evidence>
<dbReference type="RefSeq" id="WP_185005621.1">
    <property type="nucleotide sequence ID" value="NZ_BAAAUI010000017.1"/>
</dbReference>
<feature type="chain" id="PRO_5031350484" evidence="1">
    <location>
        <begin position="27"/>
        <end position="178"/>
    </location>
</feature>
<organism evidence="2 3">
    <name type="scientific">Crossiella cryophila</name>
    <dbReference type="NCBI Taxonomy" id="43355"/>
    <lineage>
        <taxon>Bacteria</taxon>
        <taxon>Bacillati</taxon>
        <taxon>Actinomycetota</taxon>
        <taxon>Actinomycetes</taxon>
        <taxon>Pseudonocardiales</taxon>
        <taxon>Pseudonocardiaceae</taxon>
        <taxon>Crossiella</taxon>
    </lineage>
</organism>
<keyword evidence="1" id="KW-0732">Signal</keyword>
<dbReference type="Proteomes" id="UP000533598">
    <property type="component" value="Unassembled WGS sequence"/>
</dbReference>
<feature type="signal peptide" evidence="1">
    <location>
        <begin position="1"/>
        <end position="26"/>
    </location>
</feature>
<dbReference type="EMBL" id="JACHMH010000001">
    <property type="protein sequence ID" value="MBB4679932.1"/>
    <property type="molecule type" value="Genomic_DNA"/>
</dbReference>
<accession>A0A7W7CEV6</accession>
<gene>
    <name evidence="2" type="ORF">HNR67_006050</name>
</gene>
<dbReference type="AlphaFoldDB" id="A0A7W7CEV6"/>